<dbReference type="AlphaFoldDB" id="A0A9W8QE12"/>
<reference evidence="1" key="1">
    <citation type="journal article" date="2023" name="Access Microbiol">
        <title>De-novo genome assembly for Akanthomyces muscarius, a biocontrol agent of insect agricultural pests.</title>
        <authorList>
            <person name="Erdos Z."/>
            <person name="Studholme D.J."/>
            <person name="Raymond B."/>
            <person name="Sharma M."/>
        </authorList>
    </citation>
    <scope>NUCLEOTIDE SEQUENCE</scope>
    <source>
        <strain evidence="1">Ve6</strain>
    </source>
</reference>
<evidence type="ECO:0000313" key="1">
    <source>
        <dbReference type="EMBL" id="KAJ4153487.1"/>
    </source>
</evidence>
<dbReference type="EMBL" id="JAJHUN010000008">
    <property type="protein sequence ID" value="KAJ4153487.1"/>
    <property type="molecule type" value="Genomic_DNA"/>
</dbReference>
<proteinExistence type="predicted"/>
<dbReference type="GeneID" id="80897131"/>
<comment type="caution">
    <text evidence="1">The sequence shown here is derived from an EMBL/GenBank/DDBJ whole genome shotgun (WGS) entry which is preliminary data.</text>
</comment>
<organism evidence="1 2">
    <name type="scientific">Akanthomyces muscarius</name>
    <name type="common">Entomopathogenic fungus</name>
    <name type="synonym">Lecanicillium muscarium</name>
    <dbReference type="NCBI Taxonomy" id="2231603"/>
    <lineage>
        <taxon>Eukaryota</taxon>
        <taxon>Fungi</taxon>
        <taxon>Dikarya</taxon>
        <taxon>Ascomycota</taxon>
        <taxon>Pezizomycotina</taxon>
        <taxon>Sordariomycetes</taxon>
        <taxon>Hypocreomycetidae</taxon>
        <taxon>Hypocreales</taxon>
        <taxon>Cordycipitaceae</taxon>
        <taxon>Akanthomyces</taxon>
    </lineage>
</organism>
<protein>
    <submittedName>
        <fullName evidence="1">Uncharacterized protein</fullName>
    </submittedName>
</protein>
<keyword evidence="2" id="KW-1185">Reference proteome</keyword>
<dbReference type="Proteomes" id="UP001144673">
    <property type="component" value="Chromosome 5"/>
</dbReference>
<evidence type="ECO:0000313" key="2">
    <source>
        <dbReference type="Proteomes" id="UP001144673"/>
    </source>
</evidence>
<gene>
    <name evidence="1" type="ORF">LMH87_009972</name>
</gene>
<accession>A0A9W8QE12</accession>
<dbReference type="RefSeq" id="XP_056054145.1">
    <property type="nucleotide sequence ID" value="XM_056197058.1"/>
</dbReference>
<name>A0A9W8QE12_AKAMU</name>
<sequence>MQFALTSRRNAHIALSTREYVALVRHAPTALGGLSELGLLGLHTVAALHRILTSDKCVLCGRFGSFFFALEGERCCWMCAAYDTRLWAVPLRDVMQGYRLTESQLRMFPTTLDGRQGPLISARAAVSAALQQRNGSEAAIRRDLHLPPRERKPMSKKDDAYAERLSEWQIYGNRSLQHISYILDLAIRQQDAHQSSLMHSRAAYYIRRYHPAWRNAPCVRFPHLRPKQHGASSDAGFWCPGCRLAAFGTVGDDPIMVRRAREGYLREMSRTDFVKHARSCGKLQTALLEHGEDKFRKAMACGGRQTVCCQSSNCRLEIPGAYTGEELAEGLISHQLHSITL</sequence>
<dbReference type="KEGG" id="amus:LMH87_009972"/>